<gene>
    <name evidence="12" type="primary">LOC107913453</name>
</gene>
<sequence>MSSQNHHPEAAENDNLEIQSMVSGQIDSYKEAASFRIEMEAGDGVFLTWTDLWVTVSGGRKGSRAILQGLTGYAEPGKVLAIMGPSGCGKSTLLDTLAGRLLSSRMHQTGEILINGRKETLAFGTSAYVTQDDTLMTTLTVREAVFYSAQLQLPDSMSISEKKERAEMTIKEMGLQDSMDTRIGGWSTKGLSGGQKRRVSICIEILTWPKLLFLDEPTSGLDSAASYHVMNRIVKLAHQHGRTIIASIHQPSSEVFELFHNLCLLSYGKTVYFGPVSMAEMLFATNGFPCPPLRNPSDHYLRTINKDFDEDIEQGIGSSSTEEIIDTLVKSYKSSEICKQVQHNVLKISQQKRGPLEKKGSQASFITQSIVLTKRSFINMYRDLGYYWLRFAIYIALCLCVGTIFHDIGLTYGSIQARGSMLMFVAAFLTFMAIGGFPSFVEDMKIFGRERLNGHYGVGAFVIGNTISSIPYLCFISLIPGALAYYLVGLQKSFDHFIYFVILLFTSTMLVESIMMTVASVVPNYLMGIITGAGIQGIMILNGGFFRLPDDLPKPIWRYPMYYIAFHKYANQGFYKNEFEGLSFPNNQVGGPPTITGDEVLRSFWQVEMGYSKWIDLVILFGMVVVYRLMFWGIIITVEKIKPLIKDYMAASPKKSSMILENPSSISSQLEML</sequence>
<dbReference type="GeneID" id="107913453"/>
<evidence type="ECO:0000256" key="5">
    <source>
        <dbReference type="ARBA" id="ARBA00022741"/>
    </source>
</evidence>
<dbReference type="GO" id="GO:0005524">
    <property type="term" value="F:ATP binding"/>
    <property type="evidence" value="ECO:0007669"/>
    <property type="project" value="UniProtKB-KW"/>
</dbReference>
<reference evidence="12" key="2">
    <citation type="submission" date="2025-08" db="UniProtKB">
        <authorList>
            <consortium name="RefSeq"/>
        </authorList>
    </citation>
    <scope>IDENTIFICATION</scope>
</reference>
<name>A0A1U8K976_GOSHI</name>
<feature type="transmembrane region" description="Helical" evidence="9">
    <location>
        <begin position="614"/>
        <end position="635"/>
    </location>
</feature>
<dbReference type="CDD" id="cd03213">
    <property type="entry name" value="ABCG_EPDR"/>
    <property type="match status" value="1"/>
</dbReference>
<reference evidence="11" key="1">
    <citation type="journal article" date="2020" name="Nat. Genet.">
        <title>Genomic diversifications of five Gossypium allopolyploid species and their impact on cotton improvement.</title>
        <authorList>
            <person name="Chen Z.J."/>
            <person name="Sreedasyam A."/>
            <person name="Ando A."/>
            <person name="Song Q."/>
            <person name="De Santiago L.M."/>
            <person name="Hulse-Kemp A.M."/>
            <person name="Ding M."/>
            <person name="Ye W."/>
            <person name="Kirkbride R.C."/>
            <person name="Jenkins J."/>
            <person name="Plott C."/>
            <person name="Lovell J."/>
            <person name="Lin Y.M."/>
            <person name="Vaughn R."/>
            <person name="Liu B."/>
            <person name="Simpson S."/>
            <person name="Scheffler B.E."/>
            <person name="Wen L."/>
            <person name="Saski C.A."/>
            <person name="Grover C.E."/>
            <person name="Hu G."/>
            <person name="Conover J.L."/>
            <person name="Carlson J.W."/>
            <person name="Shu S."/>
            <person name="Boston L.B."/>
            <person name="Williams M."/>
            <person name="Peterson D.G."/>
            <person name="McGee K."/>
            <person name="Jones D.C."/>
            <person name="Wendel J.F."/>
            <person name="Stelly D.M."/>
            <person name="Grimwood J."/>
            <person name="Schmutz J."/>
        </authorList>
    </citation>
    <scope>NUCLEOTIDE SEQUENCE [LARGE SCALE GENOMIC DNA]</scope>
    <source>
        <strain evidence="11">cv. TM-1</strain>
    </source>
</reference>
<dbReference type="InterPro" id="IPR003439">
    <property type="entry name" value="ABC_transporter-like_ATP-bd"/>
</dbReference>
<evidence type="ECO:0000313" key="11">
    <source>
        <dbReference type="Proteomes" id="UP000818029"/>
    </source>
</evidence>
<dbReference type="PANTHER" id="PTHR48042:SF19">
    <property type="entry name" value="OS09G0472100 PROTEIN"/>
    <property type="match status" value="1"/>
</dbReference>
<evidence type="ECO:0000256" key="8">
    <source>
        <dbReference type="ARBA" id="ARBA00023136"/>
    </source>
</evidence>
<accession>A0A1U8K976</accession>
<dbReference type="GO" id="GO:0022857">
    <property type="term" value="F:transmembrane transporter activity"/>
    <property type="evidence" value="ECO:0000318"/>
    <property type="project" value="GO_Central"/>
</dbReference>
<evidence type="ECO:0000256" key="2">
    <source>
        <dbReference type="ARBA" id="ARBA00005814"/>
    </source>
</evidence>
<keyword evidence="11" id="KW-1185">Reference proteome</keyword>
<keyword evidence="6" id="KW-0067">ATP-binding</keyword>
<proteinExistence type="inferred from homology"/>
<dbReference type="PANTHER" id="PTHR48042">
    <property type="entry name" value="ABC TRANSPORTER G FAMILY MEMBER 11"/>
    <property type="match status" value="1"/>
</dbReference>
<feature type="domain" description="ABC transporter" evidence="10">
    <location>
        <begin position="47"/>
        <end position="292"/>
    </location>
</feature>
<dbReference type="AlphaFoldDB" id="A0A1U8K976"/>
<dbReference type="GO" id="GO:0140359">
    <property type="term" value="F:ABC-type transporter activity"/>
    <property type="evidence" value="ECO:0007669"/>
    <property type="project" value="InterPro"/>
</dbReference>
<dbReference type="PROSITE" id="PS50893">
    <property type="entry name" value="ABC_TRANSPORTER_2"/>
    <property type="match status" value="1"/>
</dbReference>
<evidence type="ECO:0000259" key="10">
    <source>
        <dbReference type="PROSITE" id="PS50893"/>
    </source>
</evidence>
<evidence type="ECO:0000256" key="3">
    <source>
        <dbReference type="ARBA" id="ARBA00022448"/>
    </source>
</evidence>
<dbReference type="SMART" id="SM00382">
    <property type="entry name" value="AAA"/>
    <property type="match status" value="1"/>
</dbReference>
<dbReference type="Gene3D" id="3.40.50.300">
    <property type="entry name" value="P-loop containing nucleotide triphosphate hydrolases"/>
    <property type="match status" value="1"/>
</dbReference>
<dbReference type="InterPro" id="IPR003593">
    <property type="entry name" value="AAA+_ATPase"/>
</dbReference>
<dbReference type="PaxDb" id="3635-A0A1U8K976"/>
<keyword evidence="4 9" id="KW-0812">Transmembrane</keyword>
<dbReference type="InterPro" id="IPR043926">
    <property type="entry name" value="ABCG_dom"/>
</dbReference>
<protein>
    <submittedName>
        <fullName evidence="12">ABC transporter G family member 1 isoform X1</fullName>
    </submittedName>
</protein>
<dbReference type="SUPFAM" id="SSF52540">
    <property type="entry name" value="P-loop containing nucleoside triphosphate hydrolases"/>
    <property type="match status" value="1"/>
</dbReference>
<dbReference type="Pfam" id="PF00005">
    <property type="entry name" value="ABC_tran"/>
    <property type="match status" value="1"/>
</dbReference>
<dbReference type="InterPro" id="IPR052215">
    <property type="entry name" value="Plant_ABCG"/>
</dbReference>
<feature type="transmembrane region" description="Helical" evidence="9">
    <location>
        <begin position="421"/>
        <end position="441"/>
    </location>
</feature>
<dbReference type="PROSITE" id="PS00211">
    <property type="entry name" value="ABC_TRANSPORTER_1"/>
    <property type="match status" value="1"/>
</dbReference>
<dbReference type="Proteomes" id="UP000818029">
    <property type="component" value="Chromosome D11"/>
</dbReference>
<evidence type="ECO:0000313" key="12">
    <source>
        <dbReference type="RefSeq" id="XP_016697523.2"/>
    </source>
</evidence>
<dbReference type="InterPro" id="IPR027417">
    <property type="entry name" value="P-loop_NTPase"/>
</dbReference>
<keyword evidence="5" id="KW-0547">Nucleotide-binding</keyword>
<dbReference type="GO" id="GO:0055085">
    <property type="term" value="P:transmembrane transport"/>
    <property type="evidence" value="ECO:0000318"/>
    <property type="project" value="GO_Central"/>
</dbReference>
<dbReference type="GO" id="GO:0016887">
    <property type="term" value="F:ATP hydrolysis activity"/>
    <property type="evidence" value="ECO:0007669"/>
    <property type="project" value="InterPro"/>
</dbReference>
<keyword evidence="8 9" id="KW-0472">Membrane</keyword>
<evidence type="ECO:0000256" key="4">
    <source>
        <dbReference type="ARBA" id="ARBA00022692"/>
    </source>
</evidence>
<keyword evidence="7 9" id="KW-1133">Transmembrane helix</keyword>
<evidence type="ECO:0000256" key="6">
    <source>
        <dbReference type="ARBA" id="ARBA00022840"/>
    </source>
</evidence>
<comment type="similarity">
    <text evidence="2">Belongs to the ABC transporter superfamily. ABCG family. Eye pigment precursor importer (TC 3.A.1.204) subfamily.</text>
</comment>
<feature type="transmembrane region" description="Helical" evidence="9">
    <location>
        <begin position="525"/>
        <end position="548"/>
    </location>
</feature>
<evidence type="ECO:0000256" key="1">
    <source>
        <dbReference type="ARBA" id="ARBA00004141"/>
    </source>
</evidence>
<dbReference type="Pfam" id="PF19055">
    <property type="entry name" value="ABC2_membrane_7"/>
    <property type="match status" value="1"/>
</dbReference>
<feature type="transmembrane region" description="Helical" evidence="9">
    <location>
        <begin position="387"/>
        <end position="409"/>
    </location>
</feature>
<dbReference type="RefSeq" id="XP_016697523.2">
    <property type="nucleotide sequence ID" value="XM_016842034.2"/>
</dbReference>
<keyword evidence="3" id="KW-0813">Transport</keyword>
<dbReference type="InterPro" id="IPR017871">
    <property type="entry name" value="ABC_transporter-like_CS"/>
</dbReference>
<dbReference type="KEGG" id="ghi:107913453"/>
<dbReference type="Pfam" id="PF01061">
    <property type="entry name" value="ABC2_membrane"/>
    <property type="match status" value="1"/>
</dbReference>
<dbReference type="GO" id="GO:0005886">
    <property type="term" value="C:plasma membrane"/>
    <property type="evidence" value="ECO:0000318"/>
    <property type="project" value="GO_Central"/>
</dbReference>
<evidence type="ECO:0000256" key="7">
    <source>
        <dbReference type="ARBA" id="ARBA00022989"/>
    </source>
</evidence>
<feature type="transmembrane region" description="Helical" evidence="9">
    <location>
        <begin position="461"/>
        <end position="488"/>
    </location>
</feature>
<feature type="transmembrane region" description="Helical" evidence="9">
    <location>
        <begin position="497"/>
        <end position="519"/>
    </location>
</feature>
<comment type="subcellular location">
    <subcellularLocation>
        <location evidence="1">Membrane</location>
        <topology evidence="1">Multi-pass membrane protein</topology>
    </subcellularLocation>
</comment>
<evidence type="ECO:0000256" key="9">
    <source>
        <dbReference type="SAM" id="Phobius"/>
    </source>
</evidence>
<organism evidence="11 12">
    <name type="scientific">Gossypium hirsutum</name>
    <name type="common">Upland cotton</name>
    <name type="synonym">Gossypium mexicanum</name>
    <dbReference type="NCBI Taxonomy" id="3635"/>
    <lineage>
        <taxon>Eukaryota</taxon>
        <taxon>Viridiplantae</taxon>
        <taxon>Streptophyta</taxon>
        <taxon>Embryophyta</taxon>
        <taxon>Tracheophyta</taxon>
        <taxon>Spermatophyta</taxon>
        <taxon>Magnoliopsida</taxon>
        <taxon>eudicotyledons</taxon>
        <taxon>Gunneridae</taxon>
        <taxon>Pentapetalae</taxon>
        <taxon>rosids</taxon>
        <taxon>malvids</taxon>
        <taxon>Malvales</taxon>
        <taxon>Malvaceae</taxon>
        <taxon>Malvoideae</taxon>
        <taxon>Gossypium</taxon>
    </lineage>
</organism>
<dbReference type="InterPro" id="IPR013525">
    <property type="entry name" value="ABC2_TM"/>
</dbReference>